<reference evidence="1" key="1">
    <citation type="journal article" date="2023" name="bioRxiv">
        <title>Improved chromosome-level genome assembly for marigold (Tagetes erecta).</title>
        <authorList>
            <person name="Jiang F."/>
            <person name="Yuan L."/>
            <person name="Wang S."/>
            <person name="Wang H."/>
            <person name="Xu D."/>
            <person name="Wang A."/>
            <person name="Fan W."/>
        </authorList>
    </citation>
    <scope>NUCLEOTIDE SEQUENCE</scope>
    <source>
        <strain evidence="1">WSJ</strain>
        <tissue evidence="1">Leaf</tissue>
    </source>
</reference>
<dbReference type="Proteomes" id="UP001229421">
    <property type="component" value="Unassembled WGS sequence"/>
</dbReference>
<name>A0AAD8KWN0_TARER</name>
<evidence type="ECO:0000313" key="2">
    <source>
        <dbReference type="Proteomes" id="UP001229421"/>
    </source>
</evidence>
<sequence>MNSIDHIDFKIEPFVYDNVILASSRPKTSWFKSMFCLQKHHDQEEDLQDLNNDVPDHLIGLLHRTLTRKVTKSCSSQVINHKCTYRNVNELMNLGIKFKPNGTMSLAHIEFCKSKSWWFSGTVKLPPITN</sequence>
<dbReference type="EMBL" id="JAUHHV010000004">
    <property type="protein sequence ID" value="KAK1428888.1"/>
    <property type="molecule type" value="Genomic_DNA"/>
</dbReference>
<accession>A0AAD8KWN0</accession>
<evidence type="ECO:0000313" key="1">
    <source>
        <dbReference type="EMBL" id="KAK1428888.1"/>
    </source>
</evidence>
<organism evidence="1 2">
    <name type="scientific">Tagetes erecta</name>
    <name type="common">African marigold</name>
    <dbReference type="NCBI Taxonomy" id="13708"/>
    <lineage>
        <taxon>Eukaryota</taxon>
        <taxon>Viridiplantae</taxon>
        <taxon>Streptophyta</taxon>
        <taxon>Embryophyta</taxon>
        <taxon>Tracheophyta</taxon>
        <taxon>Spermatophyta</taxon>
        <taxon>Magnoliopsida</taxon>
        <taxon>eudicotyledons</taxon>
        <taxon>Gunneridae</taxon>
        <taxon>Pentapetalae</taxon>
        <taxon>asterids</taxon>
        <taxon>campanulids</taxon>
        <taxon>Asterales</taxon>
        <taxon>Asteraceae</taxon>
        <taxon>Asteroideae</taxon>
        <taxon>Heliantheae alliance</taxon>
        <taxon>Tageteae</taxon>
        <taxon>Tagetes</taxon>
    </lineage>
</organism>
<dbReference type="InterPro" id="IPR004158">
    <property type="entry name" value="DUF247_pln"/>
</dbReference>
<dbReference type="Pfam" id="PF03140">
    <property type="entry name" value="DUF247"/>
    <property type="match status" value="1"/>
</dbReference>
<keyword evidence="2" id="KW-1185">Reference proteome</keyword>
<comment type="caution">
    <text evidence="1">The sequence shown here is derived from an EMBL/GenBank/DDBJ whole genome shotgun (WGS) entry which is preliminary data.</text>
</comment>
<protein>
    <submittedName>
        <fullName evidence="1">Uncharacterized protein</fullName>
    </submittedName>
</protein>
<dbReference type="AlphaFoldDB" id="A0AAD8KWN0"/>
<proteinExistence type="predicted"/>
<gene>
    <name evidence="1" type="ORF">QVD17_17728</name>
</gene>